<gene>
    <name evidence="1" type="ORF">AVEN_69364_1</name>
</gene>
<evidence type="ECO:0000313" key="2">
    <source>
        <dbReference type="Proteomes" id="UP000499080"/>
    </source>
</evidence>
<dbReference type="EMBL" id="BGPR01004001">
    <property type="protein sequence ID" value="GBM94812.1"/>
    <property type="molecule type" value="Genomic_DNA"/>
</dbReference>
<name>A0A4Y2JZZ4_ARAVE</name>
<dbReference type="PANTHER" id="PTHR10492:SF57">
    <property type="entry name" value="ATP-DEPENDENT DNA HELICASE"/>
    <property type="match status" value="1"/>
</dbReference>
<dbReference type="PANTHER" id="PTHR10492">
    <property type="match status" value="1"/>
</dbReference>
<reference evidence="1 2" key="1">
    <citation type="journal article" date="2019" name="Sci. Rep.">
        <title>Orb-weaving spider Araneus ventricosus genome elucidates the spidroin gene catalogue.</title>
        <authorList>
            <person name="Kono N."/>
            <person name="Nakamura H."/>
            <person name="Ohtoshi R."/>
            <person name="Moran D.A.P."/>
            <person name="Shinohara A."/>
            <person name="Yoshida Y."/>
            <person name="Fujiwara M."/>
            <person name="Mori M."/>
            <person name="Tomita M."/>
            <person name="Arakawa K."/>
        </authorList>
    </citation>
    <scope>NUCLEOTIDE SEQUENCE [LARGE SCALE GENOMIC DNA]</scope>
</reference>
<dbReference type="OrthoDB" id="10053386at2759"/>
<sequence length="188" mass="22502">MHEKSHVMIRLPVNLSEMQPVYFYDDEERQALARAAQRNTMLTAWFKLNRTDPDANRYFYVDIPKHFVWMNFNWERRARFGDRIVSTLYSVNPKDTERFHLRMLLFHVPGSKCFEELPTYDSVTMDSFKEVCHARNLLEDDGEWRNCLREASNFSDACKVKAIDFFYLWLLQPNVTSGTLERFHVLFV</sequence>
<protein>
    <submittedName>
        <fullName evidence="1">Uncharacterized protein</fullName>
    </submittedName>
</protein>
<keyword evidence="2" id="KW-1185">Reference proteome</keyword>
<accession>A0A4Y2JZZ4</accession>
<organism evidence="1 2">
    <name type="scientific">Araneus ventricosus</name>
    <name type="common">Orbweaver spider</name>
    <name type="synonym">Epeira ventricosa</name>
    <dbReference type="NCBI Taxonomy" id="182803"/>
    <lineage>
        <taxon>Eukaryota</taxon>
        <taxon>Metazoa</taxon>
        <taxon>Ecdysozoa</taxon>
        <taxon>Arthropoda</taxon>
        <taxon>Chelicerata</taxon>
        <taxon>Arachnida</taxon>
        <taxon>Araneae</taxon>
        <taxon>Araneomorphae</taxon>
        <taxon>Entelegynae</taxon>
        <taxon>Araneoidea</taxon>
        <taxon>Araneidae</taxon>
        <taxon>Araneus</taxon>
    </lineage>
</organism>
<evidence type="ECO:0000313" key="1">
    <source>
        <dbReference type="EMBL" id="GBM94812.1"/>
    </source>
</evidence>
<dbReference type="Proteomes" id="UP000499080">
    <property type="component" value="Unassembled WGS sequence"/>
</dbReference>
<proteinExistence type="predicted"/>
<dbReference type="AlphaFoldDB" id="A0A4Y2JZZ4"/>
<comment type="caution">
    <text evidence="1">The sequence shown here is derived from an EMBL/GenBank/DDBJ whole genome shotgun (WGS) entry which is preliminary data.</text>
</comment>